<dbReference type="AlphaFoldDB" id="A0A9N7N4F7"/>
<keyword evidence="2" id="KW-1185">Reference proteome</keyword>
<accession>A0A9N7N4F7</accession>
<name>A0A9N7N4F7_STRHE</name>
<evidence type="ECO:0000313" key="2">
    <source>
        <dbReference type="Proteomes" id="UP001153555"/>
    </source>
</evidence>
<dbReference type="EMBL" id="CACSLK010024742">
    <property type="protein sequence ID" value="CAA0824287.1"/>
    <property type="molecule type" value="Genomic_DNA"/>
</dbReference>
<organism evidence="1 2">
    <name type="scientific">Striga hermonthica</name>
    <name type="common">Purple witchweed</name>
    <name type="synonym">Buchnera hermonthica</name>
    <dbReference type="NCBI Taxonomy" id="68872"/>
    <lineage>
        <taxon>Eukaryota</taxon>
        <taxon>Viridiplantae</taxon>
        <taxon>Streptophyta</taxon>
        <taxon>Embryophyta</taxon>
        <taxon>Tracheophyta</taxon>
        <taxon>Spermatophyta</taxon>
        <taxon>Magnoliopsida</taxon>
        <taxon>eudicotyledons</taxon>
        <taxon>Gunneridae</taxon>
        <taxon>Pentapetalae</taxon>
        <taxon>asterids</taxon>
        <taxon>lamiids</taxon>
        <taxon>Lamiales</taxon>
        <taxon>Orobanchaceae</taxon>
        <taxon>Buchnereae</taxon>
        <taxon>Striga</taxon>
    </lineage>
</organism>
<gene>
    <name evidence="1" type="ORF">SHERM_21249</name>
</gene>
<sequence length="117" mass="13913">IKIRGQTKMNIKQGRRHINHTVSKKELVKTRVIRIKHCMREISIEFFDNLATERLKIRHSFRQTNRLYQTENTKINKLTVFHRTFEPKPIRSKTNKAFMSRLCIEPIGEGVLKVISI</sequence>
<protein>
    <submittedName>
        <fullName evidence="1">Uncharacterized protein</fullName>
    </submittedName>
</protein>
<dbReference type="Proteomes" id="UP001153555">
    <property type="component" value="Unassembled WGS sequence"/>
</dbReference>
<reference evidence="1" key="1">
    <citation type="submission" date="2019-12" db="EMBL/GenBank/DDBJ databases">
        <authorList>
            <person name="Scholes J."/>
        </authorList>
    </citation>
    <scope>NUCLEOTIDE SEQUENCE</scope>
</reference>
<comment type="caution">
    <text evidence="1">The sequence shown here is derived from an EMBL/GenBank/DDBJ whole genome shotgun (WGS) entry which is preliminary data.</text>
</comment>
<feature type="non-terminal residue" evidence="1">
    <location>
        <position position="1"/>
    </location>
</feature>
<feature type="non-terminal residue" evidence="1">
    <location>
        <position position="117"/>
    </location>
</feature>
<evidence type="ECO:0000313" key="1">
    <source>
        <dbReference type="EMBL" id="CAA0824287.1"/>
    </source>
</evidence>
<proteinExistence type="predicted"/>